<organism evidence="1 2">
    <name type="scientific">Haloquadratum walsbyi J07HQW2</name>
    <dbReference type="NCBI Taxonomy" id="1238425"/>
    <lineage>
        <taxon>Archaea</taxon>
        <taxon>Methanobacteriati</taxon>
        <taxon>Methanobacteriota</taxon>
        <taxon>Stenosarchaea group</taxon>
        <taxon>Halobacteria</taxon>
        <taxon>Halobacteriales</taxon>
        <taxon>Haloferacaceae</taxon>
        <taxon>Haloquadratum</taxon>
    </lineage>
</organism>
<evidence type="ECO:0000313" key="2">
    <source>
        <dbReference type="Proteomes" id="UP000030710"/>
    </source>
</evidence>
<dbReference type="Proteomes" id="UP000030710">
    <property type="component" value="Unassembled WGS sequence"/>
</dbReference>
<name>U1PMC4_9EURY</name>
<proteinExistence type="predicted"/>
<gene>
    <name evidence="1" type="ORF">J07HQW2_01299</name>
</gene>
<evidence type="ECO:0000313" key="1">
    <source>
        <dbReference type="EMBL" id="ERG94857.1"/>
    </source>
</evidence>
<dbReference type="STRING" id="1238425.J07HQW2_01299"/>
<sequence length="37" mass="4068">MNTAFMQMSIPKLRPVSLSDIDEPEDTIVSGGIPVYD</sequence>
<protein>
    <submittedName>
        <fullName evidence="1">Uncharacterized protein</fullName>
    </submittedName>
</protein>
<dbReference type="EMBL" id="KE356561">
    <property type="protein sequence ID" value="ERG94857.1"/>
    <property type="molecule type" value="Genomic_DNA"/>
</dbReference>
<reference evidence="1 2" key="1">
    <citation type="journal article" date="2013" name="PLoS ONE">
        <title>Assembly-driven community genomics of a hypersaline microbial ecosystem.</title>
        <authorList>
            <person name="Podell S."/>
            <person name="Ugalde J.A."/>
            <person name="Narasingarao P."/>
            <person name="Banfield J.F."/>
            <person name="Heidelberg K.B."/>
            <person name="Allen E.E."/>
        </authorList>
    </citation>
    <scope>NUCLEOTIDE SEQUENCE [LARGE SCALE GENOMIC DNA]</scope>
    <source>
        <strain evidence="2">J07HQW2</strain>
    </source>
</reference>
<dbReference type="AlphaFoldDB" id="U1PMC4"/>
<accession>U1PMC4</accession>
<dbReference type="HOGENOM" id="CLU_3338382_0_0_2"/>